<gene>
    <name evidence="3" type="ORF">S01H4_35174</name>
</gene>
<accession>X1A4Q4</accession>
<evidence type="ECO:0000259" key="2">
    <source>
        <dbReference type="Pfam" id="PF01558"/>
    </source>
</evidence>
<feature type="domain" description="Pyruvate/ketoisovalerate oxidoreductase catalytic" evidence="2">
    <location>
        <begin position="12"/>
        <end position="98"/>
    </location>
</feature>
<feature type="non-terminal residue" evidence="3">
    <location>
        <position position="107"/>
    </location>
</feature>
<dbReference type="AlphaFoldDB" id="X1A4Q4"/>
<organism evidence="3">
    <name type="scientific">marine sediment metagenome</name>
    <dbReference type="NCBI Taxonomy" id="412755"/>
    <lineage>
        <taxon>unclassified sequences</taxon>
        <taxon>metagenomes</taxon>
        <taxon>ecological metagenomes</taxon>
    </lineage>
</organism>
<dbReference type="SUPFAM" id="SSF53323">
    <property type="entry name" value="Pyruvate-ferredoxin oxidoreductase, PFOR, domain III"/>
    <property type="match status" value="1"/>
</dbReference>
<proteinExistence type="predicted"/>
<dbReference type="InterPro" id="IPR002869">
    <property type="entry name" value="Pyrv_flavodox_OxRed_cen"/>
</dbReference>
<dbReference type="EMBL" id="BART01018671">
    <property type="protein sequence ID" value="GAG76749.1"/>
    <property type="molecule type" value="Genomic_DNA"/>
</dbReference>
<keyword evidence="1" id="KW-0560">Oxidoreductase</keyword>
<dbReference type="InterPro" id="IPR019752">
    <property type="entry name" value="Pyrv/ketoisovalerate_OxRed_cat"/>
</dbReference>
<name>X1A4Q4_9ZZZZ</name>
<dbReference type="GO" id="GO:0016903">
    <property type="term" value="F:oxidoreductase activity, acting on the aldehyde or oxo group of donors"/>
    <property type="evidence" value="ECO:0007669"/>
    <property type="project" value="InterPro"/>
</dbReference>
<protein>
    <recommendedName>
        <fullName evidence="2">Pyruvate/ketoisovalerate oxidoreductase catalytic domain-containing protein</fullName>
    </recommendedName>
</protein>
<dbReference type="InterPro" id="IPR052198">
    <property type="entry name" value="IorB_Oxidoreductase"/>
</dbReference>
<dbReference type="PANTHER" id="PTHR43854:SF1">
    <property type="entry name" value="INDOLEPYRUVATE OXIDOREDUCTASE SUBUNIT IORB"/>
    <property type="match status" value="1"/>
</dbReference>
<reference evidence="3" key="1">
    <citation type="journal article" date="2014" name="Front. Microbiol.">
        <title>High frequency of phylogenetically diverse reductive dehalogenase-homologous genes in deep subseafloor sedimentary metagenomes.</title>
        <authorList>
            <person name="Kawai M."/>
            <person name="Futagami T."/>
            <person name="Toyoda A."/>
            <person name="Takaki Y."/>
            <person name="Nishi S."/>
            <person name="Hori S."/>
            <person name="Arai W."/>
            <person name="Tsubouchi T."/>
            <person name="Morono Y."/>
            <person name="Uchiyama I."/>
            <person name="Ito T."/>
            <person name="Fujiyama A."/>
            <person name="Inagaki F."/>
            <person name="Takami H."/>
        </authorList>
    </citation>
    <scope>NUCLEOTIDE SEQUENCE</scope>
    <source>
        <strain evidence="3">Expedition CK06-06</strain>
    </source>
</reference>
<sequence length="107" mass="11428">MKPMNIYLTGVGGQGIGLLSDVLALACVRAGYRVRGCDTHGLAQRGGTVVSHLRIGDSLFGPRVPPGQADLVVGLERLEALRAARAMLKSGGRLLYYDAVYQPIHVR</sequence>
<evidence type="ECO:0000313" key="3">
    <source>
        <dbReference type="EMBL" id="GAG76749.1"/>
    </source>
</evidence>
<dbReference type="Gene3D" id="3.40.920.10">
    <property type="entry name" value="Pyruvate-ferredoxin oxidoreductase, PFOR, domain III"/>
    <property type="match status" value="1"/>
</dbReference>
<dbReference type="PANTHER" id="PTHR43854">
    <property type="entry name" value="INDOLEPYRUVATE OXIDOREDUCTASE SUBUNIT IORB"/>
    <property type="match status" value="1"/>
</dbReference>
<dbReference type="Pfam" id="PF01558">
    <property type="entry name" value="POR"/>
    <property type="match status" value="1"/>
</dbReference>
<evidence type="ECO:0000256" key="1">
    <source>
        <dbReference type="ARBA" id="ARBA00023002"/>
    </source>
</evidence>
<comment type="caution">
    <text evidence="3">The sequence shown here is derived from an EMBL/GenBank/DDBJ whole genome shotgun (WGS) entry which is preliminary data.</text>
</comment>